<name>A0A1C3KFJ9_PLAOA</name>
<dbReference type="InterPro" id="IPR008780">
    <property type="entry name" value="Plasmodium_Vir"/>
</dbReference>
<keyword evidence="2" id="KW-0812">Transmembrane</keyword>
<protein>
    <submittedName>
        <fullName evidence="3">PIR protein</fullName>
    </submittedName>
</protein>
<keyword evidence="2" id="KW-1133">Transmembrane helix</keyword>
<evidence type="ECO:0000256" key="1">
    <source>
        <dbReference type="SAM" id="MobiDB-lite"/>
    </source>
</evidence>
<dbReference type="EMBL" id="FLRJ01000047">
    <property type="protein sequence ID" value="SBT72383.1"/>
    <property type="molecule type" value="Genomic_DNA"/>
</dbReference>
<reference evidence="3 4" key="1">
    <citation type="submission" date="2016-06" db="EMBL/GenBank/DDBJ databases">
        <authorList>
            <consortium name="Pathogen Informatics"/>
        </authorList>
    </citation>
    <scope>NUCLEOTIDE SEQUENCE [LARGE SCALE GENOMIC DNA]</scope>
</reference>
<dbReference type="OrthoDB" id="382684at2759"/>
<sequence>MEKEPEFTYYDMTSLPSVRNYNKLDNRYDLSGLHDKCYELEIKFEHSEDIHKFCMKLTGILNKYPNLLIDSLFDDDNCKVVNYWMFDHLYKNIFKKVGDNKKTEFFAKVMETWYNSFSGDNKCNLETFFLNGDATFNELKTLYDYALNYPTIKHYLTKNGLKCIQDIKNYIDQSLNVYNNLNDHCKSNSKEEERCKLFQRINQKHNYDELSNLKCTEVVHNSISLGVTLSDGVTVGHLQEESDRKSLMLSKGDSGEKSPVNTPDQGTSSTIIAVLFPLFGILLISFILYKFTLVGPWIMRHIRKKEVIQPYFDELEEPELLSNTYESLNINSDNSEHHISYNSVINY</sequence>
<evidence type="ECO:0000313" key="3">
    <source>
        <dbReference type="EMBL" id="SBT72383.1"/>
    </source>
</evidence>
<proteinExistence type="predicted"/>
<dbReference type="Proteomes" id="UP000243200">
    <property type="component" value="Unassembled WGS sequence"/>
</dbReference>
<evidence type="ECO:0000313" key="4">
    <source>
        <dbReference type="Proteomes" id="UP000243200"/>
    </source>
</evidence>
<keyword evidence="2" id="KW-0472">Membrane</keyword>
<feature type="region of interest" description="Disordered" evidence="1">
    <location>
        <begin position="244"/>
        <end position="265"/>
    </location>
</feature>
<gene>
    <name evidence="3" type="primary">PowCR01_000021600</name>
    <name evidence="3" type="ORF">POWCR01_000021600</name>
</gene>
<evidence type="ECO:0000256" key="2">
    <source>
        <dbReference type="SAM" id="Phobius"/>
    </source>
</evidence>
<accession>A0A1C3KFJ9</accession>
<dbReference type="AlphaFoldDB" id="A0A1C3KFJ9"/>
<feature type="transmembrane region" description="Helical" evidence="2">
    <location>
        <begin position="271"/>
        <end position="295"/>
    </location>
</feature>
<organism evidence="3 4">
    <name type="scientific">Plasmodium ovale</name>
    <name type="common">malaria parasite P. ovale</name>
    <dbReference type="NCBI Taxonomy" id="36330"/>
    <lineage>
        <taxon>Eukaryota</taxon>
        <taxon>Sar</taxon>
        <taxon>Alveolata</taxon>
        <taxon>Apicomplexa</taxon>
        <taxon>Aconoidasida</taxon>
        <taxon>Haemosporida</taxon>
        <taxon>Plasmodiidae</taxon>
        <taxon>Plasmodium</taxon>
        <taxon>Plasmodium (Plasmodium)</taxon>
    </lineage>
</organism>
<dbReference type="Pfam" id="PF05795">
    <property type="entry name" value="Plasmodium_Vir"/>
    <property type="match status" value="2"/>
</dbReference>
<dbReference type="VEuPathDB" id="PlasmoDB:PocGH01_00125100"/>
<dbReference type="VEuPathDB" id="PlasmoDB:POWCR01_000021600"/>